<comment type="caution">
    <text evidence="2">The sequence shown here is derived from an EMBL/GenBank/DDBJ whole genome shotgun (WGS) entry which is preliminary data.</text>
</comment>
<keyword evidence="1" id="KW-0472">Membrane</keyword>
<dbReference type="InterPro" id="IPR028994">
    <property type="entry name" value="Integrin_alpha_N"/>
</dbReference>
<accession>A0A830F8X1</accession>
<evidence type="ECO:0000313" key="3">
    <source>
        <dbReference type="Proteomes" id="UP000628840"/>
    </source>
</evidence>
<sequence>MQRGPPSEAATDQRRDRGQLLLVAGLGIAVAFVALALVVNSVVFTHNLATRPSASGADAMEYQDVVVEGVGGVLAEANEREYVRHGALDAAFRDDTAEWANLTLRQYAAQGTLTSVAIHDVTNGTGIHQASVREFTDRSGAADWSLFDDADGARRFKMNLTDDRSGTLTVTTTFADGSTHSVDVDTGSNVTVDGGCSAPAPATVDFSSASVDGAHCAALEGFTSGTVEEIAFTNGDAVTGRYVVVANATTGDLYASGSYTDHYYTADTPSPYALDAVYAATLNLTYRAPDIEYETQVRLEPDAAPQGPRYGVVPLADRVVFTYANDPTNLSTVDALGGVTRFAPTNATVIGPREYDFTGDDVLDTPYVNDSGDVRLANESGSFVIAENAEQSGSLLAVGSWNGSRPSVFYAGSNNDYVYRVNPSMDTPERLFADLDNDGVSAVSGIGDIDGDGEDELVFVDNSGIVTYHDPSGKYDTAEGEMFKAYTNDGNPSGRGVGPPIDFDGDGRAKIPVVQSSHIYLGDASGLDSESLVDDLALTAPMAGFDVDGDGRPELVYVNENGKIAYIDDVTASANAIKFENATGSQIPVDPSTGVA</sequence>
<gene>
    <name evidence="2" type="ORF">GCM10009037_13020</name>
</gene>
<dbReference type="OrthoDB" id="238714at2157"/>
<keyword evidence="1" id="KW-1133">Transmembrane helix</keyword>
<feature type="transmembrane region" description="Helical" evidence="1">
    <location>
        <begin position="20"/>
        <end position="44"/>
    </location>
</feature>
<organism evidence="2 3">
    <name type="scientific">Halarchaeum grantii</name>
    <dbReference type="NCBI Taxonomy" id="1193105"/>
    <lineage>
        <taxon>Archaea</taxon>
        <taxon>Methanobacteriati</taxon>
        <taxon>Methanobacteriota</taxon>
        <taxon>Stenosarchaea group</taxon>
        <taxon>Halobacteria</taxon>
        <taxon>Halobacteriales</taxon>
        <taxon>Halobacteriaceae</taxon>
    </lineage>
</organism>
<dbReference type="RefSeq" id="WP_188880813.1">
    <property type="nucleotide sequence ID" value="NZ_BMPF01000002.1"/>
</dbReference>
<reference evidence="2 3" key="1">
    <citation type="journal article" date="2019" name="Int. J. Syst. Evol. Microbiol.">
        <title>The Global Catalogue of Microorganisms (GCM) 10K type strain sequencing project: providing services to taxonomists for standard genome sequencing and annotation.</title>
        <authorList>
            <consortium name="The Broad Institute Genomics Platform"/>
            <consortium name="The Broad Institute Genome Sequencing Center for Infectious Disease"/>
            <person name="Wu L."/>
            <person name="Ma J."/>
        </authorList>
    </citation>
    <scope>NUCLEOTIDE SEQUENCE [LARGE SCALE GENOMIC DNA]</scope>
    <source>
        <strain evidence="2 3">JCM 19585</strain>
    </source>
</reference>
<dbReference type="EMBL" id="BMPF01000002">
    <property type="protein sequence ID" value="GGL30692.1"/>
    <property type="molecule type" value="Genomic_DNA"/>
</dbReference>
<dbReference type="Proteomes" id="UP000628840">
    <property type="component" value="Unassembled WGS sequence"/>
</dbReference>
<proteinExistence type="predicted"/>
<dbReference type="SUPFAM" id="SSF69318">
    <property type="entry name" value="Integrin alpha N-terminal domain"/>
    <property type="match status" value="1"/>
</dbReference>
<protein>
    <submittedName>
        <fullName evidence="2">Uncharacterized protein</fullName>
    </submittedName>
</protein>
<keyword evidence="3" id="KW-1185">Reference proteome</keyword>
<evidence type="ECO:0000313" key="2">
    <source>
        <dbReference type="EMBL" id="GGL30692.1"/>
    </source>
</evidence>
<name>A0A830F8X1_9EURY</name>
<dbReference type="InterPro" id="IPR055685">
    <property type="entry name" value="DUF7261"/>
</dbReference>
<keyword evidence="1" id="KW-0812">Transmembrane</keyword>
<evidence type="ECO:0000256" key="1">
    <source>
        <dbReference type="SAM" id="Phobius"/>
    </source>
</evidence>
<dbReference type="AlphaFoldDB" id="A0A830F8X1"/>
<dbReference type="Pfam" id="PF23922">
    <property type="entry name" value="DUF7261"/>
    <property type="match status" value="1"/>
</dbReference>